<dbReference type="GO" id="GO:0043565">
    <property type="term" value="F:sequence-specific DNA binding"/>
    <property type="evidence" value="ECO:0007669"/>
    <property type="project" value="InterPro"/>
</dbReference>
<dbReference type="EMBL" id="KK915662">
    <property type="protein sequence ID" value="KDP21107.1"/>
    <property type="molecule type" value="Genomic_DNA"/>
</dbReference>
<dbReference type="InterPro" id="IPR025422">
    <property type="entry name" value="TGA_domain"/>
</dbReference>
<organism evidence="2 3">
    <name type="scientific">Jatropha curcas</name>
    <name type="common">Barbados nut</name>
    <dbReference type="NCBI Taxonomy" id="180498"/>
    <lineage>
        <taxon>Eukaryota</taxon>
        <taxon>Viridiplantae</taxon>
        <taxon>Streptophyta</taxon>
        <taxon>Embryophyta</taxon>
        <taxon>Tracheophyta</taxon>
        <taxon>Spermatophyta</taxon>
        <taxon>Magnoliopsida</taxon>
        <taxon>eudicotyledons</taxon>
        <taxon>Gunneridae</taxon>
        <taxon>Pentapetalae</taxon>
        <taxon>rosids</taxon>
        <taxon>fabids</taxon>
        <taxon>Malpighiales</taxon>
        <taxon>Euphorbiaceae</taxon>
        <taxon>Crotonoideae</taxon>
        <taxon>Jatropheae</taxon>
        <taxon>Jatropha</taxon>
    </lineage>
</organism>
<gene>
    <name evidence="2" type="ORF">JCGZ_21578</name>
</gene>
<accession>A0A067JBG0</accession>
<reference evidence="2 3" key="1">
    <citation type="journal article" date="2014" name="PLoS ONE">
        <title>Global Analysis of Gene Expression Profiles in Physic Nut (Jatropha curcas L.) Seedlings Exposed to Salt Stress.</title>
        <authorList>
            <person name="Zhang L."/>
            <person name="Zhang C."/>
            <person name="Wu P."/>
            <person name="Chen Y."/>
            <person name="Li M."/>
            <person name="Jiang H."/>
            <person name="Wu G."/>
        </authorList>
    </citation>
    <scope>NUCLEOTIDE SEQUENCE [LARGE SCALE GENOMIC DNA]</scope>
    <source>
        <strain evidence="3">cv. GZQX0401</strain>
        <tissue evidence="2">Young leaves</tissue>
    </source>
</reference>
<name>A0A067JBG0_JATCU</name>
<sequence length="250" mass="28458">MATENEHNESQKCFLDWMKLQEQDLGELLQVINQSEKPPDTVLTQLAEKSIQHFQDYIQKRSHLYQNNVSHYFAPGWNSALENSFLWLAGCRPSIFIRLVYALCGSEVESNLAEYLQGARIGNLGELSARQLNMVNNLHSRTIKQEEKLSSQLASLQEEIADEPISILAKSQSQASDEPSDEVDRALQDLDVAMARILQEADNFRLSTVKELNSILNPIQAIDFLAAAKKLHLCMHDWGKRRDLNHGRKN</sequence>
<evidence type="ECO:0000313" key="3">
    <source>
        <dbReference type="Proteomes" id="UP000027138"/>
    </source>
</evidence>
<dbReference type="PANTHER" id="PTHR46354">
    <property type="entry name" value="DOG1 DOMAIN-CONTAINING PROTEIN"/>
    <property type="match status" value="1"/>
</dbReference>
<proteinExistence type="predicted"/>
<evidence type="ECO:0000259" key="1">
    <source>
        <dbReference type="PROSITE" id="PS51806"/>
    </source>
</evidence>
<dbReference type="PANTHER" id="PTHR46354:SF7">
    <property type="entry name" value="PROTEIN DOG1-LIKE 1"/>
    <property type="match status" value="1"/>
</dbReference>
<dbReference type="KEGG" id="jcu:105650158"/>
<dbReference type="Proteomes" id="UP000027138">
    <property type="component" value="Unassembled WGS sequence"/>
</dbReference>
<keyword evidence="3" id="KW-1185">Reference proteome</keyword>
<dbReference type="STRING" id="180498.A0A067JBG0"/>
<dbReference type="GO" id="GO:0006351">
    <property type="term" value="P:DNA-templated transcription"/>
    <property type="evidence" value="ECO:0007669"/>
    <property type="project" value="InterPro"/>
</dbReference>
<dbReference type="PROSITE" id="PS51806">
    <property type="entry name" value="DOG1"/>
    <property type="match status" value="1"/>
</dbReference>
<dbReference type="InterPro" id="IPR051886">
    <property type="entry name" value="Seed_Dev/Stress_Resp_Reg"/>
</dbReference>
<protein>
    <recommendedName>
        <fullName evidence="1">DOG1 domain-containing protein</fullName>
    </recommendedName>
</protein>
<dbReference type="Pfam" id="PF14144">
    <property type="entry name" value="DOG1"/>
    <property type="match status" value="1"/>
</dbReference>
<evidence type="ECO:0000313" key="2">
    <source>
        <dbReference type="EMBL" id="KDP21107.1"/>
    </source>
</evidence>
<dbReference type="OrthoDB" id="1897224at2759"/>
<dbReference type="AlphaFoldDB" id="A0A067JBG0"/>
<feature type="domain" description="DOG1" evidence="1">
    <location>
        <begin position="7"/>
        <end position="245"/>
    </location>
</feature>